<name>C6B2F5_RHILS</name>
<dbReference type="KEGG" id="rlg:Rleg_0469"/>
<accession>C6B2F5</accession>
<evidence type="ECO:0000313" key="1">
    <source>
        <dbReference type="EMBL" id="ACS54775.1"/>
    </source>
</evidence>
<dbReference type="EMBL" id="CP001622">
    <property type="protein sequence ID" value="ACS54775.1"/>
    <property type="molecule type" value="Genomic_DNA"/>
</dbReference>
<organism evidence="1 2">
    <name type="scientific">Rhizobium leguminosarum bv. trifolii (strain WSM1325)</name>
    <dbReference type="NCBI Taxonomy" id="395491"/>
    <lineage>
        <taxon>Bacteria</taxon>
        <taxon>Pseudomonadati</taxon>
        <taxon>Pseudomonadota</taxon>
        <taxon>Alphaproteobacteria</taxon>
        <taxon>Hyphomicrobiales</taxon>
        <taxon>Rhizobiaceae</taxon>
        <taxon>Rhizobium/Agrobacterium group</taxon>
        <taxon>Rhizobium</taxon>
    </lineage>
</organism>
<gene>
    <name evidence="1" type="ordered locus">Rleg_0469</name>
</gene>
<reference evidence="1 2" key="1">
    <citation type="journal article" date="2010" name="Stand. Genomic Sci.">
        <title>Complete genome sequence of Rhizobium leguminosarum bv. trifolii strain WSM1325, an effective microsymbiont of annual Mediterranean clovers.</title>
        <authorList>
            <person name="Reeve W."/>
            <person name="O'Hara G."/>
            <person name="Chain P."/>
            <person name="Ardley J."/>
            <person name="Brau L."/>
            <person name="Nandesena K."/>
            <person name="Tiwari R."/>
            <person name="Copeland A."/>
            <person name="Nolan M."/>
            <person name="Han C."/>
            <person name="Brettin T."/>
            <person name="Land M."/>
            <person name="Ovchinikova G."/>
            <person name="Ivanova N."/>
            <person name="Mavromatis K."/>
            <person name="Markowitz V."/>
            <person name="Kyrpides N."/>
            <person name="Melino V."/>
            <person name="Denton M."/>
            <person name="Yates R."/>
            <person name="Howieson J."/>
        </authorList>
    </citation>
    <scope>NUCLEOTIDE SEQUENCE [LARGE SCALE GENOMIC DNA]</scope>
    <source>
        <strain evidence="1 2">WSM1325</strain>
    </source>
</reference>
<dbReference type="AlphaFoldDB" id="C6B2F5"/>
<protein>
    <submittedName>
        <fullName evidence="1">Uncharacterized protein</fullName>
    </submittedName>
</protein>
<sequence length="53" mass="5891">MPLDDPISDITFDCGRALAKSFRSIDGLAFMHICPIDISAPSLKLLQRDSRQN</sequence>
<proteinExistence type="predicted"/>
<dbReference type="HOGENOM" id="CLU_3065503_0_0_5"/>
<evidence type="ECO:0000313" key="2">
    <source>
        <dbReference type="Proteomes" id="UP000002256"/>
    </source>
</evidence>
<dbReference type="Proteomes" id="UP000002256">
    <property type="component" value="Chromosome"/>
</dbReference>